<dbReference type="SUPFAM" id="SSF52172">
    <property type="entry name" value="CheY-like"/>
    <property type="match status" value="1"/>
</dbReference>
<dbReference type="InterPro" id="IPR052020">
    <property type="entry name" value="Cyclic_di-GMP/3'3'-cGAMP_PDE"/>
</dbReference>
<protein>
    <submittedName>
        <fullName evidence="5">Response regulator c-di-GMP phosphodiesterase, RpfG family, contains REC and HD-GYP domains</fullName>
    </submittedName>
</protein>
<dbReference type="EMBL" id="FXAG01000019">
    <property type="protein sequence ID" value="SMF41212.1"/>
    <property type="molecule type" value="Genomic_DNA"/>
</dbReference>
<evidence type="ECO:0000313" key="5">
    <source>
        <dbReference type="EMBL" id="SMF41212.1"/>
    </source>
</evidence>
<dbReference type="PANTHER" id="PTHR45228:SF9">
    <property type="entry name" value="3'3'-CGAMP-SPECIFIC PHOSPHODIESTERASE 2"/>
    <property type="match status" value="1"/>
</dbReference>
<name>A0A1Y6C8B9_9NEIS</name>
<dbReference type="GO" id="GO:0000160">
    <property type="term" value="P:phosphorelay signal transduction system"/>
    <property type="evidence" value="ECO:0007669"/>
    <property type="project" value="InterPro"/>
</dbReference>
<dbReference type="InterPro" id="IPR001789">
    <property type="entry name" value="Sig_transdc_resp-reg_receiver"/>
</dbReference>
<dbReference type="SUPFAM" id="SSF109604">
    <property type="entry name" value="HD-domain/PDEase-like"/>
    <property type="match status" value="1"/>
</dbReference>
<dbReference type="InterPro" id="IPR037522">
    <property type="entry name" value="HD_GYP_dom"/>
</dbReference>
<reference evidence="6" key="1">
    <citation type="submission" date="2017-04" db="EMBL/GenBank/DDBJ databases">
        <authorList>
            <person name="Varghese N."/>
            <person name="Submissions S."/>
        </authorList>
    </citation>
    <scope>NUCLEOTIDE SEQUENCE [LARGE SCALE GENOMIC DNA]</scope>
    <source>
        <strain evidence="6">DSM 22618</strain>
    </source>
</reference>
<dbReference type="PROSITE" id="PS50110">
    <property type="entry name" value="RESPONSE_REGULATORY"/>
    <property type="match status" value="1"/>
</dbReference>
<dbReference type="AlphaFoldDB" id="A0A1Y6C8B9"/>
<gene>
    <name evidence="5" type="ORF">SAMN02745746_03076</name>
</gene>
<evidence type="ECO:0000259" key="3">
    <source>
        <dbReference type="PROSITE" id="PS50110"/>
    </source>
</evidence>
<dbReference type="Pfam" id="PF13487">
    <property type="entry name" value="HD_5"/>
    <property type="match status" value="1"/>
</dbReference>
<accession>A0A1Y6C8B9</accession>
<sequence>MNSAETVTSQEDWLIEDEAGTTPPPPLLRPWRVLVVDDEPDVHAVTRLTLQGISYKDRAVELLSAYSAKEGMAILRDEKDIALVLLDVVMESDHAGLEMVREVREGLGNRLVRIVLRTGQPGQAPEQEVIVSYDINDYKAKTELTAQKLFTTVIASLRAYESLFIIERSRQGLDAILAATSNLYQIQSLREFASGVLRQISAILDVGTDGVLCVCEDAAIAGGTLQVIAATGLFAELQQSGQLDSSSAIFQAMRQATEKHSCIFNHPGSVLYFDTHSRRTFVIYFTPPRPLSEVDQELLKVYCNRIAAAFDNLYYHTQMKNAQEATVVALADLAEYRDSTTGDHVRRVQRLTDAIAHRMAAKGLHPDILAPSFLEMVGMASILHDVGKVGTPDLILHNPSKHNPEEWEVMKQHASIGAKILEKSASMVEGESYLSIGAQIAAGHHEYYNGKGYPNGVAGTAIPLAARIVAVVDVFDALLYRRPYKEPWPLPDSVAYIRDHAGEHFDPEVVEIFLELIREEHPDLVLPPAKSA</sequence>
<dbReference type="PROSITE" id="PS51832">
    <property type="entry name" value="HD_GYP"/>
    <property type="match status" value="1"/>
</dbReference>
<dbReference type="PANTHER" id="PTHR45228">
    <property type="entry name" value="CYCLIC DI-GMP PHOSPHODIESTERASE TM_0186-RELATED"/>
    <property type="match status" value="1"/>
</dbReference>
<dbReference type="InterPro" id="IPR003607">
    <property type="entry name" value="HD/PDEase_dom"/>
</dbReference>
<feature type="compositionally biased region" description="Polar residues" evidence="2">
    <location>
        <begin position="1"/>
        <end position="11"/>
    </location>
</feature>
<dbReference type="Pfam" id="PF11849">
    <property type="entry name" value="DUF3369"/>
    <property type="match status" value="1"/>
</dbReference>
<dbReference type="STRING" id="1123014.SAMN02745746_03076"/>
<proteinExistence type="predicted"/>
<keyword evidence="1" id="KW-0597">Phosphoprotein</keyword>
<dbReference type="InterPro" id="IPR011006">
    <property type="entry name" value="CheY-like_superfamily"/>
</dbReference>
<dbReference type="Proteomes" id="UP000192920">
    <property type="component" value="Unassembled WGS sequence"/>
</dbReference>
<evidence type="ECO:0000256" key="1">
    <source>
        <dbReference type="PROSITE-ProRule" id="PRU00169"/>
    </source>
</evidence>
<organism evidence="5 6">
    <name type="scientific">Pseudogulbenkiania subflava DSM 22618</name>
    <dbReference type="NCBI Taxonomy" id="1123014"/>
    <lineage>
        <taxon>Bacteria</taxon>
        <taxon>Pseudomonadati</taxon>
        <taxon>Pseudomonadota</taxon>
        <taxon>Betaproteobacteria</taxon>
        <taxon>Neisseriales</taxon>
        <taxon>Chromobacteriaceae</taxon>
        <taxon>Pseudogulbenkiania</taxon>
    </lineage>
</organism>
<dbReference type="CDD" id="cd00077">
    <property type="entry name" value="HDc"/>
    <property type="match status" value="1"/>
</dbReference>
<dbReference type="Gene3D" id="3.40.50.2300">
    <property type="match status" value="1"/>
</dbReference>
<feature type="domain" description="Response regulatory" evidence="3">
    <location>
        <begin position="32"/>
        <end position="194"/>
    </location>
</feature>
<keyword evidence="6" id="KW-1185">Reference proteome</keyword>
<evidence type="ECO:0000313" key="6">
    <source>
        <dbReference type="Proteomes" id="UP000192920"/>
    </source>
</evidence>
<dbReference type="Gene3D" id="1.10.3210.10">
    <property type="entry name" value="Hypothetical protein af1432"/>
    <property type="match status" value="1"/>
</dbReference>
<dbReference type="SMART" id="SM00448">
    <property type="entry name" value="REC"/>
    <property type="match status" value="1"/>
</dbReference>
<dbReference type="GO" id="GO:0008081">
    <property type="term" value="F:phosphoric diester hydrolase activity"/>
    <property type="evidence" value="ECO:0007669"/>
    <property type="project" value="UniProtKB-ARBA"/>
</dbReference>
<evidence type="ECO:0000259" key="4">
    <source>
        <dbReference type="PROSITE" id="PS51832"/>
    </source>
</evidence>
<dbReference type="RefSeq" id="WP_085277204.1">
    <property type="nucleotide sequence ID" value="NZ_FXAG01000019.1"/>
</dbReference>
<dbReference type="SMART" id="SM00471">
    <property type="entry name" value="HDc"/>
    <property type="match status" value="1"/>
</dbReference>
<dbReference type="InterPro" id="IPR021800">
    <property type="entry name" value="DUF3369"/>
</dbReference>
<evidence type="ECO:0000256" key="2">
    <source>
        <dbReference type="SAM" id="MobiDB-lite"/>
    </source>
</evidence>
<feature type="domain" description="HD-GYP" evidence="4">
    <location>
        <begin position="319"/>
        <end position="529"/>
    </location>
</feature>
<feature type="region of interest" description="Disordered" evidence="2">
    <location>
        <begin position="1"/>
        <end position="24"/>
    </location>
</feature>
<feature type="modified residue" description="4-aspartylphosphate" evidence="1">
    <location>
        <position position="87"/>
    </location>
</feature>